<dbReference type="CDD" id="cd02570">
    <property type="entry name" value="PseudoU_synth_EcTruA"/>
    <property type="match status" value="1"/>
</dbReference>
<reference evidence="5" key="1">
    <citation type="submission" date="2018-05" db="EMBL/GenBank/DDBJ databases">
        <authorList>
            <person name="Lanie J.A."/>
            <person name="Ng W.-L."/>
            <person name="Kazmierczak K.M."/>
            <person name="Andrzejewski T.M."/>
            <person name="Davidsen T.M."/>
            <person name="Wayne K.J."/>
            <person name="Tettelin H."/>
            <person name="Glass J.I."/>
            <person name="Rusch D."/>
            <person name="Podicherti R."/>
            <person name="Tsui H.-C.T."/>
            <person name="Winkler M.E."/>
        </authorList>
    </citation>
    <scope>NUCLEOTIDE SEQUENCE</scope>
</reference>
<dbReference type="Gene3D" id="3.30.70.580">
    <property type="entry name" value="Pseudouridine synthase I, catalytic domain, N-terminal subdomain"/>
    <property type="match status" value="1"/>
</dbReference>
<dbReference type="GO" id="GO:0031119">
    <property type="term" value="P:tRNA pseudouridine synthesis"/>
    <property type="evidence" value="ECO:0007669"/>
    <property type="project" value="TreeGrafter"/>
</dbReference>
<dbReference type="NCBIfam" id="TIGR00071">
    <property type="entry name" value="hisT_truA"/>
    <property type="match status" value="1"/>
</dbReference>
<dbReference type="SUPFAM" id="SSF55120">
    <property type="entry name" value="Pseudouridine synthase"/>
    <property type="match status" value="1"/>
</dbReference>
<sequence>MTSATDIINDEQASRVALVTEYDGTNYNGFQFQTNAPTIQEKLEQAIFNFTNEEVRIRGASRTDRGVHAKGQVVDFLTGTSYSPEIWTKALNYYLPNDIKVKGSYAVDLAFHSRKDALSRTYVYTILNDTTPSPLVRRQSAWVSYKLNIDAMREGCRALVGTHDVAQFSVRLPDGRSTVRSIKKWDVERVGNLVYIESQASGFLQHQILNTNGLLVRIGKELESTTVVDEILRGSIIRMPKWGPLKAEGLCLQSVEYMDIPQREIR</sequence>
<feature type="domain" description="Pseudouridine synthase I TruA alpha/beta" evidence="4">
    <location>
        <begin position="20"/>
        <end position="113"/>
    </location>
</feature>
<evidence type="ECO:0000313" key="5">
    <source>
        <dbReference type="EMBL" id="SVC12982.1"/>
    </source>
</evidence>
<dbReference type="Gene3D" id="3.30.70.660">
    <property type="entry name" value="Pseudouridine synthase I, catalytic domain, C-terminal subdomain"/>
    <property type="match status" value="1"/>
</dbReference>
<keyword evidence="3" id="KW-0413">Isomerase</keyword>
<dbReference type="Pfam" id="PF01416">
    <property type="entry name" value="PseudoU_synth_1"/>
    <property type="match status" value="2"/>
</dbReference>
<evidence type="ECO:0000256" key="3">
    <source>
        <dbReference type="ARBA" id="ARBA00023235"/>
    </source>
</evidence>
<gene>
    <name evidence="5" type="ORF">METZ01_LOCUS265836</name>
</gene>
<feature type="domain" description="Pseudouridine synthase I TruA alpha/beta" evidence="4">
    <location>
        <begin position="156"/>
        <end position="257"/>
    </location>
</feature>
<evidence type="ECO:0000256" key="2">
    <source>
        <dbReference type="ARBA" id="ARBA00022694"/>
    </source>
</evidence>
<dbReference type="InterPro" id="IPR020094">
    <property type="entry name" value="TruA/RsuA/RluB/E/F_N"/>
</dbReference>
<dbReference type="InterPro" id="IPR020103">
    <property type="entry name" value="PsdUridine_synth_cat_dom_sf"/>
</dbReference>
<evidence type="ECO:0000256" key="1">
    <source>
        <dbReference type="ARBA" id="ARBA00009375"/>
    </source>
</evidence>
<accession>A0A382JNQ3</accession>
<dbReference type="FunFam" id="3.30.70.580:FF:000001">
    <property type="entry name" value="tRNA pseudouridine synthase A"/>
    <property type="match status" value="1"/>
</dbReference>
<dbReference type="GO" id="GO:0009982">
    <property type="term" value="F:pseudouridine synthase activity"/>
    <property type="evidence" value="ECO:0007669"/>
    <property type="project" value="InterPro"/>
</dbReference>
<dbReference type="InterPro" id="IPR020095">
    <property type="entry name" value="PsdUridine_synth_TruA_C"/>
</dbReference>
<dbReference type="InterPro" id="IPR001406">
    <property type="entry name" value="PsdUridine_synth_TruA"/>
</dbReference>
<evidence type="ECO:0000259" key="4">
    <source>
        <dbReference type="Pfam" id="PF01416"/>
    </source>
</evidence>
<dbReference type="PIRSF" id="PIRSF001430">
    <property type="entry name" value="tRNA_psdUrid_synth"/>
    <property type="match status" value="1"/>
</dbReference>
<dbReference type="HAMAP" id="MF_00171">
    <property type="entry name" value="TruA"/>
    <property type="match status" value="1"/>
</dbReference>
<name>A0A382JNQ3_9ZZZZ</name>
<dbReference type="GO" id="GO:0003723">
    <property type="term" value="F:RNA binding"/>
    <property type="evidence" value="ECO:0007669"/>
    <property type="project" value="InterPro"/>
</dbReference>
<proteinExistence type="inferred from homology"/>
<dbReference type="PANTHER" id="PTHR11142:SF0">
    <property type="entry name" value="TRNA PSEUDOURIDINE SYNTHASE-LIKE 1"/>
    <property type="match status" value="1"/>
</dbReference>
<organism evidence="5">
    <name type="scientific">marine metagenome</name>
    <dbReference type="NCBI Taxonomy" id="408172"/>
    <lineage>
        <taxon>unclassified sequences</taxon>
        <taxon>metagenomes</taxon>
        <taxon>ecological metagenomes</taxon>
    </lineage>
</organism>
<dbReference type="AlphaFoldDB" id="A0A382JNQ3"/>
<protein>
    <recommendedName>
        <fullName evidence="4">Pseudouridine synthase I TruA alpha/beta domain-containing protein</fullName>
    </recommendedName>
</protein>
<dbReference type="InterPro" id="IPR020097">
    <property type="entry name" value="PsdUridine_synth_TruA_a/b_dom"/>
</dbReference>
<keyword evidence="2" id="KW-0819">tRNA processing</keyword>
<comment type="similarity">
    <text evidence="1">Belongs to the tRNA pseudouridine synthase TruA family.</text>
</comment>
<dbReference type="PANTHER" id="PTHR11142">
    <property type="entry name" value="PSEUDOURIDYLATE SYNTHASE"/>
    <property type="match status" value="1"/>
</dbReference>
<dbReference type="EMBL" id="UINC01075114">
    <property type="protein sequence ID" value="SVC12982.1"/>
    <property type="molecule type" value="Genomic_DNA"/>
</dbReference>